<evidence type="ECO:0000259" key="9">
    <source>
        <dbReference type="PROSITE" id="PS50212"/>
    </source>
</evidence>
<dbReference type="InterPro" id="IPR001895">
    <property type="entry name" value="RASGEF_cat_dom"/>
</dbReference>
<dbReference type="InterPro" id="IPR036020">
    <property type="entry name" value="WW_dom_sf"/>
</dbReference>
<dbReference type="Pfam" id="PF00397">
    <property type="entry name" value="WW"/>
    <property type="match status" value="1"/>
</dbReference>
<dbReference type="PROSITE" id="PS00720">
    <property type="entry name" value="RASGEF"/>
    <property type="match status" value="1"/>
</dbReference>
<evidence type="ECO:0000256" key="5">
    <source>
        <dbReference type="SAM" id="MobiDB-lite"/>
    </source>
</evidence>
<evidence type="ECO:0000259" key="8">
    <source>
        <dbReference type="PROSITE" id="PS50020"/>
    </source>
</evidence>
<feature type="domain" description="WW" evidence="8">
    <location>
        <begin position="188"/>
        <end position="221"/>
    </location>
</feature>
<dbReference type="GO" id="GO:0005886">
    <property type="term" value="C:plasma membrane"/>
    <property type="evidence" value="ECO:0007669"/>
    <property type="project" value="TreeGrafter"/>
</dbReference>
<dbReference type="GO" id="GO:0005085">
    <property type="term" value="F:guanyl-nucleotide exchange factor activity"/>
    <property type="evidence" value="ECO:0007669"/>
    <property type="project" value="UniProtKB-KW"/>
</dbReference>
<feature type="region of interest" description="Disordered" evidence="5">
    <location>
        <begin position="232"/>
        <end position="260"/>
    </location>
</feature>
<dbReference type="FunFam" id="2.30.30.40:FF:000072">
    <property type="entry name" value="Unconventional Myosin IB"/>
    <property type="match status" value="1"/>
</dbReference>
<feature type="compositionally biased region" description="Polar residues" evidence="5">
    <location>
        <begin position="623"/>
        <end position="642"/>
    </location>
</feature>
<feature type="domain" description="WW" evidence="8">
    <location>
        <begin position="105"/>
        <end position="139"/>
    </location>
</feature>
<dbReference type="CDD" id="cd00155">
    <property type="entry name" value="RasGEF"/>
    <property type="match status" value="1"/>
</dbReference>
<evidence type="ECO:0000256" key="3">
    <source>
        <dbReference type="PROSITE-ProRule" id="PRU00168"/>
    </source>
</evidence>
<dbReference type="PANTHER" id="PTHR23113:SF368">
    <property type="entry name" value="CELL DIVISION CONTROL PROTEIN 25"/>
    <property type="match status" value="1"/>
</dbReference>
<evidence type="ECO:0000259" key="6">
    <source>
        <dbReference type="PROSITE" id="PS50002"/>
    </source>
</evidence>
<feature type="compositionally biased region" description="Low complexity" evidence="5">
    <location>
        <begin position="88"/>
        <end position="106"/>
    </location>
</feature>
<dbReference type="InterPro" id="IPR036964">
    <property type="entry name" value="RASGEF_cat_dom_sf"/>
</dbReference>
<dbReference type="Pfam" id="PF00618">
    <property type="entry name" value="RasGEF_N"/>
    <property type="match status" value="1"/>
</dbReference>
<evidence type="ECO:0000259" key="7">
    <source>
        <dbReference type="PROSITE" id="PS50009"/>
    </source>
</evidence>
<dbReference type="InterPro" id="IPR001202">
    <property type="entry name" value="WW_dom"/>
</dbReference>
<name>A0A9P6XGF7_RHIOR</name>
<evidence type="ECO:0000313" key="11">
    <source>
        <dbReference type="Proteomes" id="UP000716291"/>
    </source>
</evidence>
<evidence type="ECO:0000256" key="1">
    <source>
        <dbReference type="ARBA" id="ARBA00022443"/>
    </source>
</evidence>
<keyword evidence="11" id="KW-1185">Reference proteome</keyword>
<dbReference type="InterPro" id="IPR001452">
    <property type="entry name" value="SH3_domain"/>
</dbReference>
<dbReference type="InterPro" id="IPR036028">
    <property type="entry name" value="SH3-like_dom_sf"/>
</dbReference>
<dbReference type="Gene3D" id="2.20.70.10">
    <property type="match status" value="2"/>
</dbReference>
<dbReference type="CDD" id="cd06224">
    <property type="entry name" value="REM"/>
    <property type="match status" value="1"/>
</dbReference>
<feature type="domain" description="N-terminal Ras-GEF" evidence="9">
    <location>
        <begin position="716"/>
        <end position="845"/>
    </location>
</feature>
<dbReference type="PROSITE" id="PS50212">
    <property type="entry name" value="RASGEF_NTER"/>
    <property type="match status" value="1"/>
</dbReference>
<proteinExistence type="predicted"/>
<dbReference type="InterPro" id="IPR000651">
    <property type="entry name" value="Ras-like_Gua-exchang_fac_N"/>
</dbReference>
<dbReference type="InterPro" id="IPR008937">
    <property type="entry name" value="Ras-like_GEF"/>
</dbReference>
<feature type="compositionally biased region" description="Basic and acidic residues" evidence="5">
    <location>
        <begin position="691"/>
        <end position="711"/>
    </location>
</feature>
<accession>A0A9P6XGF7</accession>
<dbReference type="Gene3D" id="1.10.840.10">
    <property type="entry name" value="Ras guanine-nucleotide exchange factors catalytic domain"/>
    <property type="match status" value="1"/>
</dbReference>
<sequence length="1130" mass="129152">MNDLSPPPRIIGRVRAIYSYYSEEKSSLSFRKGDVINVLAKLESGWWDGWCNGERGWFPSNYVEVISEDTYSRPPESALPPKPLDRVSSIYSNSTSSETSQSNNSNLPDGWTIQMTDDGRQWYYYNELSGKITYQNPALLDQEDKKDQKITDYNRDSFFHPSLSIEEEKERVEQEMDDEPSATAPTLEELMKNWVERKTPQGRIYFCNLITQETTWDYDEIDVGTGYLKKTEKEVETDEEDEEKKVKEDEQSHSGSAVQEQVTKKLTWTKVAADIAFNIHELINAAQKGQRDQLPLKTTLTVESIRLMLYASRALDKDSPLVTEPVFRDPRRSVMSSLSKLVLDSKLGAEPSNDSNPENMLERVQKDANDVLIGVRNFVTACQQRNVPIYSIDLQLFADSSQLPFDPYLLESPGILKTNNPKINPTKNVTTGMINLGLTPEDRKKMNKVTREISSSLLQKGKYLLNGDLILSLQVYSHQIYTSAEELSVAAHALVSQNDNDDDKTDKRASSIALFRTLSTQVGQYIAILDDINLDSIDNSQIPSITTYYSSRKSIYSALAHLFGTVQTLTNPDINIHDSVQTLDQAVIHIENVIETVEQSVIAMVNERKRNMNVNREEVLLSPSATTPRRNSFCDSENGIQTSSLEEESEVEFGEFDVDDTRSMHSNLRRPTLAASGISDIVNRRRQQSIRPDDRSVDSMDTLGSDHHPDELELASDGSIKGGTLPALVERLTVHDTLDTNFIATFLLTYRSFCTTEEVVSLLEARYNLRPPERLTPEQLEMWTERKQKLVRLRIFNVLKNWLENYYIDEDEHLLGRFEYFTNSYVRDSSEFAANQILALIKKRAESRGEMKKIVPNPINGPDPIFPKNIQNITLFETDPLEMARQLSIKDFKLYSSIRPIECLGKAWSRDGVHGSIAVNIKQSIQYCNRLTSWVTESILFYEEAKKRAGVIKYWVQVADHCRTVNNYNTCMAILSAFDNSSIGRLKKTWMLCSRSTTQSLASIRKLLGANRNFVEYREIIHSVNPPCIPFLGIYLQDLTFIEDGNSDYLRKSNSLINFAKRQKVAEVIQELKQFQSFAYNFHTIQEFQEFIKTQLDQEHDVEKLYKRSLQLEPRMTETPNSIYVAGNSM</sequence>
<dbReference type="Pfam" id="PF00018">
    <property type="entry name" value="SH3_1"/>
    <property type="match status" value="1"/>
</dbReference>
<evidence type="ECO:0000256" key="2">
    <source>
        <dbReference type="ARBA" id="ARBA00022658"/>
    </source>
</evidence>
<dbReference type="PROSITE" id="PS50009">
    <property type="entry name" value="RASGEF_CAT"/>
    <property type="match status" value="1"/>
</dbReference>
<dbReference type="PROSITE" id="PS50002">
    <property type="entry name" value="SH3"/>
    <property type="match status" value="1"/>
</dbReference>
<dbReference type="GO" id="GO:0007265">
    <property type="term" value="P:Ras protein signal transduction"/>
    <property type="evidence" value="ECO:0007669"/>
    <property type="project" value="TreeGrafter"/>
</dbReference>
<dbReference type="InterPro" id="IPR019804">
    <property type="entry name" value="Ras_G-nucl-exch_fac_CS"/>
</dbReference>
<evidence type="ECO:0000256" key="4">
    <source>
        <dbReference type="PROSITE-ProRule" id="PRU00192"/>
    </source>
</evidence>
<gene>
    <name evidence="10" type="ORF">G6F64_002491</name>
</gene>
<dbReference type="Pfam" id="PF00617">
    <property type="entry name" value="RasGEF"/>
    <property type="match status" value="1"/>
</dbReference>
<dbReference type="Gene3D" id="2.30.30.40">
    <property type="entry name" value="SH3 Domains"/>
    <property type="match status" value="1"/>
</dbReference>
<feature type="region of interest" description="Disordered" evidence="5">
    <location>
        <begin position="622"/>
        <end position="670"/>
    </location>
</feature>
<dbReference type="SMART" id="SM00456">
    <property type="entry name" value="WW"/>
    <property type="match status" value="2"/>
</dbReference>
<feature type="compositionally biased region" description="Basic and acidic residues" evidence="5">
    <location>
        <begin position="243"/>
        <end position="252"/>
    </location>
</feature>
<evidence type="ECO:0008006" key="12">
    <source>
        <dbReference type="Google" id="ProtNLM"/>
    </source>
</evidence>
<reference evidence="10" key="1">
    <citation type="journal article" date="2020" name="Microb. Genom.">
        <title>Genetic diversity of clinical and environmental Mucorales isolates obtained from an investigation of mucormycosis cases among solid organ transplant recipients.</title>
        <authorList>
            <person name="Nguyen M.H."/>
            <person name="Kaul D."/>
            <person name="Muto C."/>
            <person name="Cheng S.J."/>
            <person name="Richter R.A."/>
            <person name="Bruno V.M."/>
            <person name="Liu G."/>
            <person name="Beyhan S."/>
            <person name="Sundermann A.J."/>
            <person name="Mounaud S."/>
            <person name="Pasculle A.W."/>
            <person name="Nierman W.C."/>
            <person name="Driscoll E."/>
            <person name="Cumbie R."/>
            <person name="Clancy C.J."/>
            <person name="Dupont C.L."/>
        </authorList>
    </citation>
    <scope>NUCLEOTIDE SEQUENCE</scope>
    <source>
        <strain evidence="10">GL11</strain>
    </source>
</reference>
<organism evidence="10 11">
    <name type="scientific">Rhizopus oryzae</name>
    <name type="common">Mucormycosis agent</name>
    <name type="synonym">Rhizopus arrhizus var. delemar</name>
    <dbReference type="NCBI Taxonomy" id="64495"/>
    <lineage>
        <taxon>Eukaryota</taxon>
        <taxon>Fungi</taxon>
        <taxon>Fungi incertae sedis</taxon>
        <taxon>Mucoromycota</taxon>
        <taxon>Mucoromycotina</taxon>
        <taxon>Mucoromycetes</taxon>
        <taxon>Mucorales</taxon>
        <taxon>Mucorineae</taxon>
        <taxon>Rhizopodaceae</taxon>
        <taxon>Rhizopus</taxon>
    </lineage>
</organism>
<dbReference type="Pfam" id="PF25006">
    <property type="entry name" value="DUF7783"/>
    <property type="match status" value="1"/>
</dbReference>
<dbReference type="AlphaFoldDB" id="A0A9P6XGF7"/>
<evidence type="ECO:0000313" key="10">
    <source>
        <dbReference type="EMBL" id="KAG1313132.1"/>
    </source>
</evidence>
<dbReference type="SUPFAM" id="SSF48366">
    <property type="entry name" value="Ras GEF"/>
    <property type="match status" value="1"/>
</dbReference>
<dbReference type="Proteomes" id="UP000716291">
    <property type="component" value="Unassembled WGS sequence"/>
</dbReference>
<dbReference type="SUPFAM" id="SSF50044">
    <property type="entry name" value="SH3-domain"/>
    <property type="match status" value="1"/>
</dbReference>
<feature type="compositionally biased region" description="Acidic residues" evidence="5">
    <location>
        <begin position="645"/>
        <end position="658"/>
    </location>
</feature>
<keyword evidence="1 4" id="KW-0728">SH3 domain</keyword>
<dbReference type="Gene3D" id="1.20.870.10">
    <property type="entry name" value="Son of sevenless (SoS) protein Chain: S domain 1"/>
    <property type="match status" value="1"/>
</dbReference>
<dbReference type="CDD" id="cd00201">
    <property type="entry name" value="WW"/>
    <property type="match status" value="2"/>
</dbReference>
<dbReference type="SMART" id="SM00326">
    <property type="entry name" value="SH3"/>
    <property type="match status" value="1"/>
</dbReference>
<keyword evidence="2 3" id="KW-0344">Guanine-nucleotide releasing factor</keyword>
<dbReference type="InterPro" id="IPR056685">
    <property type="entry name" value="DUF7783"/>
</dbReference>
<dbReference type="SMART" id="SM00147">
    <property type="entry name" value="RasGEF"/>
    <property type="match status" value="1"/>
</dbReference>
<dbReference type="PANTHER" id="PTHR23113">
    <property type="entry name" value="GUANINE NUCLEOTIDE EXCHANGE FACTOR"/>
    <property type="match status" value="1"/>
</dbReference>
<dbReference type="PROSITE" id="PS50020">
    <property type="entry name" value="WW_DOMAIN_2"/>
    <property type="match status" value="2"/>
</dbReference>
<dbReference type="PRINTS" id="PR00452">
    <property type="entry name" value="SH3DOMAIN"/>
</dbReference>
<dbReference type="EMBL" id="JAANQT010000217">
    <property type="protein sequence ID" value="KAG1313132.1"/>
    <property type="molecule type" value="Genomic_DNA"/>
</dbReference>
<dbReference type="CDD" id="cd11883">
    <property type="entry name" value="SH3_Sdc25"/>
    <property type="match status" value="1"/>
</dbReference>
<dbReference type="SMART" id="SM00229">
    <property type="entry name" value="RasGEFN"/>
    <property type="match status" value="1"/>
</dbReference>
<feature type="domain" description="Ras-GEF" evidence="7">
    <location>
        <begin position="879"/>
        <end position="1115"/>
    </location>
</feature>
<feature type="region of interest" description="Disordered" evidence="5">
    <location>
        <begin position="684"/>
        <end position="717"/>
    </location>
</feature>
<dbReference type="SUPFAM" id="SSF51045">
    <property type="entry name" value="WW domain"/>
    <property type="match status" value="2"/>
</dbReference>
<feature type="region of interest" description="Disordered" evidence="5">
    <location>
        <begin position="71"/>
        <end position="111"/>
    </location>
</feature>
<dbReference type="InterPro" id="IPR023578">
    <property type="entry name" value="Ras_GEF_dom_sf"/>
</dbReference>
<comment type="caution">
    <text evidence="10">The sequence shown here is derived from an EMBL/GenBank/DDBJ whole genome shotgun (WGS) entry which is preliminary data.</text>
</comment>
<feature type="domain" description="SH3" evidence="6">
    <location>
        <begin position="9"/>
        <end position="68"/>
    </location>
</feature>
<protein>
    <recommendedName>
        <fullName evidence="12">Ras GEF</fullName>
    </recommendedName>
</protein>